<feature type="domain" description="C2H2-type" evidence="8">
    <location>
        <begin position="803"/>
        <end position="825"/>
    </location>
</feature>
<feature type="compositionally biased region" description="Polar residues" evidence="7">
    <location>
        <begin position="1604"/>
        <end position="1628"/>
    </location>
</feature>
<feature type="region of interest" description="Disordered" evidence="7">
    <location>
        <begin position="1"/>
        <end position="39"/>
    </location>
</feature>
<dbReference type="GO" id="GO:0008270">
    <property type="term" value="F:zinc ion binding"/>
    <property type="evidence" value="ECO:0007669"/>
    <property type="project" value="UniProtKB-UniRule"/>
</dbReference>
<dbReference type="PROSITE" id="PS51915">
    <property type="entry name" value="ZAD"/>
    <property type="match status" value="1"/>
</dbReference>
<keyword evidence="1 6" id="KW-0479">Metal-binding</keyword>
<dbReference type="SUPFAM" id="SSF57716">
    <property type="entry name" value="Glucocorticoid receptor-like (DNA-binding domain)"/>
    <property type="match status" value="1"/>
</dbReference>
<proteinExistence type="predicted"/>
<dbReference type="InterPro" id="IPR036236">
    <property type="entry name" value="Znf_C2H2_sf"/>
</dbReference>
<feature type="binding site" evidence="6">
    <location>
        <position position="277"/>
    </location>
    <ligand>
        <name>Zn(2+)</name>
        <dbReference type="ChEBI" id="CHEBI:29105"/>
    </ligand>
</feature>
<dbReference type="PROSITE" id="PS00028">
    <property type="entry name" value="ZINC_FINGER_C2H2_1"/>
    <property type="match status" value="14"/>
</dbReference>
<dbReference type="Gene3D" id="3.30.160.60">
    <property type="entry name" value="Classic Zinc Finger"/>
    <property type="match status" value="2"/>
</dbReference>
<feature type="region of interest" description="Disordered" evidence="7">
    <location>
        <begin position="68"/>
        <end position="106"/>
    </location>
</feature>
<feature type="domain" description="C2H2-type" evidence="8">
    <location>
        <begin position="1541"/>
        <end position="1565"/>
    </location>
</feature>
<evidence type="ECO:0000259" key="9">
    <source>
        <dbReference type="PROSITE" id="PS51915"/>
    </source>
</evidence>
<keyword evidence="11" id="KW-1185">Reference proteome</keyword>
<evidence type="ECO:0000313" key="11">
    <source>
        <dbReference type="Proteomes" id="UP001152759"/>
    </source>
</evidence>
<dbReference type="InterPro" id="IPR013087">
    <property type="entry name" value="Znf_C2H2_type"/>
</dbReference>
<gene>
    <name evidence="10" type="ORF">BEMITA_LOCUS3826</name>
</gene>
<feature type="binding site" evidence="6">
    <location>
        <position position="280"/>
    </location>
    <ligand>
        <name>Zn(2+)</name>
        <dbReference type="ChEBI" id="CHEBI:29105"/>
    </ligand>
</feature>
<keyword evidence="4 6" id="KW-0862">Zinc</keyword>
<name>A0A9P0A5S2_BEMTA</name>
<feature type="domain" description="C2H2-type" evidence="8">
    <location>
        <begin position="1275"/>
        <end position="1297"/>
    </location>
</feature>
<dbReference type="PANTHER" id="PTHR24379">
    <property type="entry name" value="KRAB AND ZINC FINGER DOMAIN-CONTAINING"/>
    <property type="match status" value="1"/>
</dbReference>
<feature type="compositionally biased region" description="Basic and acidic residues" evidence="7">
    <location>
        <begin position="8"/>
        <end position="34"/>
    </location>
</feature>
<feature type="compositionally biased region" description="Basic and acidic residues" evidence="7">
    <location>
        <begin position="163"/>
        <end position="188"/>
    </location>
</feature>
<evidence type="ECO:0000256" key="5">
    <source>
        <dbReference type="PROSITE-ProRule" id="PRU00042"/>
    </source>
</evidence>
<evidence type="ECO:0000256" key="4">
    <source>
        <dbReference type="ARBA" id="ARBA00022833"/>
    </source>
</evidence>
<feature type="binding site" evidence="6">
    <location>
        <position position="324"/>
    </location>
    <ligand>
        <name>Zn(2+)</name>
        <dbReference type="ChEBI" id="CHEBI:29105"/>
    </ligand>
</feature>
<feature type="compositionally biased region" description="Basic and acidic residues" evidence="7">
    <location>
        <begin position="1592"/>
        <end position="1603"/>
    </location>
</feature>
<evidence type="ECO:0000256" key="7">
    <source>
        <dbReference type="SAM" id="MobiDB-lite"/>
    </source>
</evidence>
<accession>A0A9P0A5S2</accession>
<feature type="region of interest" description="Disordered" evidence="7">
    <location>
        <begin position="1589"/>
        <end position="1628"/>
    </location>
</feature>
<dbReference type="InterPro" id="IPR012934">
    <property type="entry name" value="Znf_AD"/>
</dbReference>
<feature type="domain" description="C2H2-type" evidence="8">
    <location>
        <begin position="1318"/>
        <end position="1346"/>
    </location>
</feature>
<organism evidence="10 11">
    <name type="scientific">Bemisia tabaci</name>
    <name type="common">Sweetpotato whitefly</name>
    <name type="synonym">Aleurodes tabaci</name>
    <dbReference type="NCBI Taxonomy" id="7038"/>
    <lineage>
        <taxon>Eukaryota</taxon>
        <taxon>Metazoa</taxon>
        <taxon>Ecdysozoa</taxon>
        <taxon>Arthropoda</taxon>
        <taxon>Hexapoda</taxon>
        <taxon>Insecta</taxon>
        <taxon>Pterygota</taxon>
        <taxon>Neoptera</taxon>
        <taxon>Paraneoptera</taxon>
        <taxon>Hemiptera</taxon>
        <taxon>Sternorrhyncha</taxon>
        <taxon>Aleyrodoidea</taxon>
        <taxon>Aleyrodidae</taxon>
        <taxon>Aleyrodinae</taxon>
        <taxon>Bemisia</taxon>
    </lineage>
</organism>
<feature type="domain" description="ZAD" evidence="9">
    <location>
        <begin position="275"/>
        <end position="348"/>
    </location>
</feature>
<sequence length="1919" mass="220089">MEMGSKARVSEKKSGKAPRGEPPLKRTRSEKEGFDQTAHATSVSIENFVALKKQYEALLEHVQNLQAEQNRRDQVEQSNGFNSGSSDTYIKPKPSTSELNSKCGKAHSPVRNIEDVASKIIPESTPNDTSVIAAKSSRGNCQSKVTMQITKQACKQPKKPKKCTKETEFNRKDSRVDNESSPDRKNHQTESSGKVSCKENINNELSDCTRSNDNVQTLSKEICFAEEPPLVVYLARRYSGVPSFSSYPEDKSEEKYDFRFRTNARAVVNENLICTMCRVCGRYNVKCMNIFEEGSSISTLMQTYLPLEILRDDDPLPLTICLECVGVLQMTDDLAFRYLLTEPLFNREIYKSYPNLVGIVDPADKQWREFVNSKILNKFWDSQPPIDQRLPKRCSVGTIIKETCQICARREMDCLERCDEHIFKSIINIYLPSELEESHREFFRACLECVGILQVMDDLACRFYTVETCIQNHYEDFHEIETIPRKNHNNHDEPDKNGSSPGTCVLSVPPSGKFPLESQAGKLHVEPEGEAKQQSPVKVDYDFLRTNIHLGNILAKRCLTMDDKIELLKAGVPFSVIMQPKMSTSFAAESQNTSHPIKWEKASHPLHMLQFQMTVWLPPLSKNFLTNITPSNHVSLADFAEKAVSQPGHKTSAYIVNFKYEVNYHITSNGICSPVGFKISPGSYTDEAKKYLQMIINDSLHYEAQLLDLPNTIHEPADRSKDVCVIFHNPLLCSYCNKIVEKNKLLAHFQEKHMTQCHECKTFVLSPASLRKHQGEIHGYAYSKCNTCSNSLNNSIIECPHKFMCPLCQDQFRSFSPLIEHERQHYQAIIDLDNTLKQLNTIQHASGDCLDSIEDLVGMCSVCGKYCGDLREEECSHTFACNKCPEVFYNYPLYLQHRCRKRQSKQQGGSYFLRPESWKICIPQYLFTCPLCMRTKRQWESEYRLHYEECMQSFLLKNWIKLHHVDSVINLDSVPVQCALCSTNFSHINNFYSHYSTCFQKQTFFCTVCSEVIIARNRDQHSCEAKINVHVAELPVSPREINLKFTPYFECYVCKAGFTGRKSLSSHFATHKPDERSCQMCNFVFTSHEISSVISHLVDHYAAQLMPLEGNEFGEKCEQCGNHFQSNLQRVIHILLSHAEAVLTCQNCKRKFISTEEFTAHHLSCQQALSQTIPPPTTQSYRPAILTRRTLPSQSNCCKIPVVKPSDCREHALVHFRSVSCAECKIIFNSRMNLGIHMRKAHPEKSFICRFCSQTFVFATSLTQHYQTIHKKEIHCCTNCYKTFSTNEKLAIHASEHLISDCLCKSCTKRKQPPTVFYSCDTCCKTFNRALDVYSHSSVMHSNMFPYLCASCGLQLSCIKTFVTHTAKCNVEELNSDSQYEKQKAVNFETSFRNFFLQERTKSSGEGSLDNNAVIANHTGSSKRKRKKPLECPLCGKSTGLTFSHLLNHCRAHNPIQMIEITSGSNSGQINCSIKECKKKFTSKELRDLHEIYQHSILLFQCKICYSEFNDHTEWADHEHFCNQWHNTFHPPSEQNLQCLIPCKRCKQAFTDRQSVIEHRNQAHAPGTWKCDRCSKVFRYFQQLKIHKKKNHERDKQFQDEKSSSGIKATNNQEQVPQNKSSSVKHTSNNTETCSLELALSTKFTSCHLCKQVYKRHSSRLFHYQMKHEDLFPVRCNHCSRGFLNVKSVASHQRKCNPEALKNNRKKVVCYRCGKLFKCQKDLKIHTHCSHRKKCLDLVKNYACRACNKSFETYKDLVSHARKYFIKCKRKWYCQDCGYWDKSVHILMHHDCKGKDAASKRHKGKKLTAVLERVRFTEIAGKNVPIDEFISTVGITKSQAAVNFIPIFDGLQAERDMPVEISQEVDCSELNILVSDDSILYVCSFCNSYLQSLPQLQIHLQEAHNLSMDNVILNGFEVT</sequence>
<evidence type="ECO:0000259" key="8">
    <source>
        <dbReference type="PROSITE" id="PS50157"/>
    </source>
</evidence>
<dbReference type="GO" id="GO:0005634">
    <property type="term" value="C:nucleus"/>
    <property type="evidence" value="ECO:0007669"/>
    <property type="project" value="InterPro"/>
</dbReference>
<feature type="domain" description="C2H2-type" evidence="8">
    <location>
        <begin position="1049"/>
        <end position="1076"/>
    </location>
</feature>
<dbReference type="SUPFAM" id="SSF57667">
    <property type="entry name" value="beta-beta-alpha zinc fingers"/>
    <property type="match status" value="2"/>
</dbReference>
<feature type="domain" description="C2H2-type" evidence="8">
    <location>
        <begin position="1219"/>
        <end position="1247"/>
    </location>
</feature>
<feature type="binding site" evidence="6">
    <location>
        <position position="321"/>
    </location>
    <ligand>
        <name>Zn(2+)</name>
        <dbReference type="ChEBI" id="CHEBI:29105"/>
    </ligand>
</feature>
<evidence type="ECO:0000313" key="10">
    <source>
        <dbReference type="EMBL" id="CAH0384507.1"/>
    </source>
</evidence>
<feature type="domain" description="C2H2-type" evidence="8">
    <location>
        <begin position="1247"/>
        <end position="1275"/>
    </location>
</feature>
<dbReference type="Proteomes" id="UP001152759">
    <property type="component" value="Chromosome 2"/>
</dbReference>
<reference evidence="10" key="1">
    <citation type="submission" date="2021-12" db="EMBL/GenBank/DDBJ databases">
        <authorList>
            <person name="King R."/>
        </authorList>
    </citation>
    <scope>NUCLEOTIDE SEQUENCE</scope>
</reference>
<feature type="domain" description="C2H2-type" evidence="8">
    <location>
        <begin position="1569"/>
        <end position="1597"/>
    </location>
</feature>
<feature type="domain" description="C2H2-type" evidence="8">
    <location>
        <begin position="1742"/>
        <end position="1764"/>
    </location>
</feature>
<keyword evidence="2" id="KW-0677">Repeat</keyword>
<dbReference type="PANTHER" id="PTHR24379:SF121">
    <property type="entry name" value="C2H2-TYPE DOMAIN-CONTAINING PROTEIN"/>
    <property type="match status" value="1"/>
</dbReference>
<dbReference type="EMBL" id="OU963863">
    <property type="protein sequence ID" value="CAH0384507.1"/>
    <property type="molecule type" value="Genomic_DNA"/>
</dbReference>
<evidence type="ECO:0000256" key="3">
    <source>
        <dbReference type="ARBA" id="ARBA00022771"/>
    </source>
</evidence>
<feature type="domain" description="C2H2-type" evidence="8">
    <location>
        <begin position="1708"/>
        <end position="1731"/>
    </location>
</feature>
<keyword evidence="3 5" id="KW-0863">Zinc-finger</keyword>
<protein>
    <submittedName>
        <fullName evidence="10">Uncharacterized protein</fullName>
    </submittedName>
</protein>
<feature type="region of interest" description="Disordered" evidence="7">
    <location>
        <begin position="160"/>
        <end position="196"/>
    </location>
</feature>
<dbReference type="PROSITE" id="PS50157">
    <property type="entry name" value="ZINC_FINGER_C2H2_2"/>
    <property type="match status" value="10"/>
</dbReference>
<feature type="compositionally biased region" description="Polar residues" evidence="7">
    <location>
        <begin position="76"/>
        <end position="100"/>
    </location>
</feature>
<evidence type="ECO:0000256" key="6">
    <source>
        <dbReference type="PROSITE-ProRule" id="PRU01263"/>
    </source>
</evidence>
<evidence type="ECO:0000256" key="1">
    <source>
        <dbReference type="ARBA" id="ARBA00022723"/>
    </source>
</evidence>
<dbReference type="SMART" id="SM00355">
    <property type="entry name" value="ZnF_C2H2"/>
    <property type="match status" value="23"/>
</dbReference>
<evidence type="ECO:0000256" key="2">
    <source>
        <dbReference type="ARBA" id="ARBA00022737"/>
    </source>
</evidence>